<sequence length="92" mass="10340">MPTCWPLNATFTYVASRLFTIELLEMLKGIGIDGPNEVFVSMPAVAAKFVKNGCLHPHTPYPFVSMVIEDDIAGRHLASQRFPRGFEKEAWE</sequence>
<proteinExistence type="predicted"/>
<dbReference type="VEuPathDB" id="FungiDB:H257_05644"/>
<dbReference type="AlphaFoldDB" id="W4GQ73"/>
<protein>
    <submittedName>
        <fullName evidence="1">Uncharacterized protein</fullName>
    </submittedName>
</protein>
<dbReference type="GeneID" id="20807640"/>
<reference evidence="1" key="1">
    <citation type="submission" date="2013-12" db="EMBL/GenBank/DDBJ databases">
        <title>The Genome Sequence of Aphanomyces astaci APO3.</title>
        <authorList>
            <consortium name="The Broad Institute Genomics Platform"/>
            <person name="Russ C."/>
            <person name="Tyler B."/>
            <person name="van West P."/>
            <person name="Dieguez-Uribeondo J."/>
            <person name="Young S.K."/>
            <person name="Zeng Q."/>
            <person name="Gargeya S."/>
            <person name="Fitzgerald M."/>
            <person name="Abouelleil A."/>
            <person name="Alvarado L."/>
            <person name="Chapman S.B."/>
            <person name="Gainer-Dewar J."/>
            <person name="Goldberg J."/>
            <person name="Griggs A."/>
            <person name="Gujja S."/>
            <person name="Hansen M."/>
            <person name="Howarth C."/>
            <person name="Imamovic A."/>
            <person name="Ireland A."/>
            <person name="Larimer J."/>
            <person name="McCowan C."/>
            <person name="Murphy C."/>
            <person name="Pearson M."/>
            <person name="Poon T.W."/>
            <person name="Priest M."/>
            <person name="Roberts A."/>
            <person name="Saif S."/>
            <person name="Shea T."/>
            <person name="Sykes S."/>
            <person name="Wortman J."/>
            <person name="Nusbaum C."/>
            <person name="Birren B."/>
        </authorList>
    </citation>
    <scope>NUCLEOTIDE SEQUENCE [LARGE SCALE GENOMIC DNA]</scope>
    <source>
        <strain evidence="1">APO3</strain>
    </source>
</reference>
<dbReference type="EMBL" id="KI913124">
    <property type="protein sequence ID" value="ETV81023.1"/>
    <property type="molecule type" value="Genomic_DNA"/>
</dbReference>
<evidence type="ECO:0000313" key="1">
    <source>
        <dbReference type="EMBL" id="ETV81023.1"/>
    </source>
</evidence>
<name>W4GQ73_APHAT</name>
<dbReference type="RefSeq" id="XP_009828881.1">
    <property type="nucleotide sequence ID" value="XM_009830579.1"/>
</dbReference>
<gene>
    <name evidence="1" type="ORF">H257_05644</name>
</gene>
<organism evidence="1">
    <name type="scientific">Aphanomyces astaci</name>
    <name type="common">Crayfish plague agent</name>
    <dbReference type="NCBI Taxonomy" id="112090"/>
    <lineage>
        <taxon>Eukaryota</taxon>
        <taxon>Sar</taxon>
        <taxon>Stramenopiles</taxon>
        <taxon>Oomycota</taxon>
        <taxon>Saprolegniomycetes</taxon>
        <taxon>Saprolegniales</taxon>
        <taxon>Verrucalvaceae</taxon>
        <taxon>Aphanomyces</taxon>
    </lineage>
</organism>
<accession>W4GQ73</accession>